<dbReference type="PANTHER" id="PTHR44329">
    <property type="entry name" value="SERINE/THREONINE-PROTEIN KINASE TNNI3K-RELATED"/>
    <property type="match status" value="1"/>
</dbReference>
<feature type="transmembrane region" description="Helical" evidence="2">
    <location>
        <begin position="298"/>
        <end position="322"/>
    </location>
</feature>
<keyword evidence="2" id="KW-1133">Transmembrane helix</keyword>
<dbReference type="PROSITE" id="PS00108">
    <property type="entry name" value="PROTEIN_KINASE_ST"/>
    <property type="match status" value="1"/>
</dbReference>
<dbReference type="VEuPathDB" id="FungiDB:KRP23_7930"/>
<dbReference type="Pfam" id="PF00069">
    <property type="entry name" value="Pkinase"/>
    <property type="match status" value="1"/>
</dbReference>
<dbReference type="GO" id="GO:0004674">
    <property type="term" value="F:protein serine/threonine kinase activity"/>
    <property type="evidence" value="ECO:0000318"/>
    <property type="project" value="GO_Central"/>
</dbReference>
<dbReference type="HOGENOM" id="CLU_000288_63_45_1"/>
<reference evidence="5" key="2">
    <citation type="submission" date="2015-06" db="UniProtKB">
        <authorList>
            <consortium name="EnsemblProtists"/>
        </authorList>
    </citation>
    <scope>IDENTIFICATION</scope>
    <source>
        <strain evidence="5">Pr102</strain>
    </source>
</reference>
<dbReference type="STRING" id="164328.H3GQ40"/>
<feature type="chain" id="PRO_5003587599" description="Protein kinase domain-containing protein" evidence="3">
    <location>
        <begin position="22"/>
        <end position="905"/>
    </location>
</feature>
<evidence type="ECO:0000256" key="2">
    <source>
        <dbReference type="SAM" id="Phobius"/>
    </source>
</evidence>
<reference evidence="6" key="1">
    <citation type="journal article" date="2006" name="Science">
        <title>Phytophthora genome sequences uncover evolutionary origins and mechanisms of pathogenesis.</title>
        <authorList>
            <person name="Tyler B.M."/>
            <person name="Tripathy S."/>
            <person name="Zhang X."/>
            <person name="Dehal P."/>
            <person name="Jiang R.H."/>
            <person name="Aerts A."/>
            <person name="Arredondo F.D."/>
            <person name="Baxter L."/>
            <person name="Bensasson D."/>
            <person name="Beynon J.L."/>
            <person name="Chapman J."/>
            <person name="Damasceno C.M."/>
            <person name="Dorrance A.E."/>
            <person name="Dou D."/>
            <person name="Dickerman A.W."/>
            <person name="Dubchak I.L."/>
            <person name="Garbelotto M."/>
            <person name="Gijzen M."/>
            <person name="Gordon S.G."/>
            <person name="Govers F."/>
            <person name="Grunwald N.J."/>
            <person name="Huang W."/>
            <person name="Ivors K.L."/>
            <person name="Jones R.W."/>
            <person name="Kamoun S."/>
            <person name="Krampis K."/>
            <person name="Lamour K.H."/>
            <person name="Lee M.K."/>
            <person name="McDonald W.H."/>
            <person name="Medina M."/>
            <person name="Meijer H.J."/>
            <person name="Nordberg E.K."/>
            <person name="Maclean D.J."/>
            <person name="Ospina-Giraldo M.D."/>
            <person name="Morris P.F."/>
            <person name="Phuntumart V."/>
            <person name="Putnam N.H."/>
            <person name="Rash S."/>
            <person name="Rose J.K."/>
            <person name="Sakihama Y."/>
            <person name="Salamov A.A."/>
            <person name="Savidor A."/>
            <person name="Scheuring C.F."/>
            <person name="Smith B.M."/>
            <person name="Sobral B.W."/>
            <person name="Terry A."/>
            <person name="Torto-Alalibo T.A."/>
            <person name="Win J."/>
            <person name="Xu Z."/>
            <person name="Zhang H."/>
            <person name="Grigoriev I.V."/>
            <person name="Rokhsar D.S."/>
            <person name="Boore J.L."/>
        </authorList>
    </citation>
    <scope>NUCLEOTIDE SEQUENCE [LARGE SCALE GENOMIC DNA]</scope>
    <source>
        <strain evidence="6">Pr102</strain>
    </source>
</reference>
<keyword evidence="2" id="KW-0812">Transmembrane</keyword>
<evidence type="ECO:0000256" key="1">
    <source>
        <dbReference type="SAM" id="MobiDB-lite"/>
    </source>
</evidence>
<dbReference type="SUPFAM" id="SSF47473">
    <property type="entry name" value="EF-hand"/>
    <property type="match status" value="1"/>
</dbReference>
<dbReference type="GO" id="GO:0007165">
    <property type="term" value="P:signal transduction"/>
    <property type="evidence" value="ECO:0000318"/>
    <property type="project" value="GO_Central"/>
</dbReference>
<dbReference type="SMART" id="SM00220">
    <property type="entry name" value="S_TKc"/>
    <property type="match status" value="1"/>
</dbReference>
<dbReference type="InterPro" id="IPR051681">
    <property type="entry name" value="Ser/Thr_Kinases-Pseudokinases"/>
</dbReference>
<name>H3GQ40_PHYRM</name>
<dbReference type="eggNOG" id="KOG0192">
    <property type="taxonomic scope" value="Eukaryota"/>
</dbReference>
<dbReference type="GO" id="GO:0005524">
    <property type="term" value="F:ATP binding"/>
    <property type="evidence" value="ECO:0007669"/>
    <property type="project" value="InterPro"/>
</dbReference>
<dbReference type="VEuPathDB" id="FungiDB:KRP22_89"/>
<feature type="signal peptide" evidence="3">
    <location>
        <begin position="1"/>
        <end position="21"/>
    </location>
</feature>
<dbReference type="Gene3D" id="3.30.200.20">
    <property type="entry name" value="Phosphorylase Kinase, domain 1"/>
    <property type="match status" value="1"/>
</dbReference>
<dbReference type="PROSITE" id="PS50011">
    <property type="entry name" value="PROTEIN_KINASE_DOM"/>
    <property type="match status" value="1"/>
</dbReference>
<dbReference type="VEuPathDB" id="FungiDB:KRP23_7931"/>
<dbReference type="PANTHER" id="PTHR44329:SF214">
    <property type="entry name" value="PROTEIN KINASE DOMAIN-CONTAINING PROTEIN"/>
    <property type="match status" value="1"/>
</dbReference>
<dbReference type="SUPFAM" id="SSF56112">
    <property type="entry name" value="Protein kinase-like (PK-like)"/>
    <property type="match status" value="1"/>
</dbReference>
<dbReference type="InParanoid" id="H3GQ40"/>
<feature type="region of interest" description="Disordered" evidence="1">
    <location>
        <begin position="472"/>
        <end position="491"/>
    </location>
</feature>
<sequence length="905" mass="99329">MLLTRSLLVVGACAVVMVVASVQVEDLIYSPSEIRRRLTSAAASSSDATATTLHLDERYAFDGTHSDYAQQFYRRYLAGDEAETITDTSDLTEVVDYVSDEFGLDFAELPAMLQQAVVWDMGYVAAADLGYVKVYTKCGMRMSELQISRSAFRSVGCTAQRCASPNGELFYQSLYCSGYQMGNVSLCAATNGITPVHGSMWSDGGTDDVVPVSEMQRHEWTDAGTDYTIMAIHLSDDPNSYGKCVMPSMIVPCVAYDASTADELDWCSPERGEVVPQWLELEKTGGVIVTESSGWQKAALPVTISSVVLLLLVVVAAFVFWWKAREKQHQNEDLLEQKRAILGGRGSDELSVLDDIDFILAAPGQSLIEAGGKEQATAAWVAWGHTLVKPKQIVERSVVAENSEDLDAMLLLSSFEDIKDMDSIYHLEGSAPDSRLQQGFRSPSKATTAGLTSFASGVTGSPRNTLTLTFTRKTSSSERAERSSVSTDPASGTMISPLVEFQNDSAVSSRRVPFVDVSLVRQITTGAYGEVWLGRMRGEIVAVKRLTRDRRRQLHELEVFAAEIQLMASFSHLNVLGLLGVAWNTLENMLLIMEYMERGDLQHVLQYHTDQAAQAKGSVGNTSVEEFSWASHKARISRDVACGLKYLHSRQPIVVHRDLKSKNVLIDSNYEAKLCDFGISRLRRGEETMTSGVGTAYWTAPEVLAGHKYSEKADVYSLGVVLTELDTGELPFYDARTSDGDKMEAIHILSLVVSGELQPSFTLDCPDDVRKLALACLNPKPERRPSAKEILNELNRLLESDEQCPLPSGGFVFLDSDKTMASGGYDVNFAALGLTPERFEAFKTVFSSLDKAHTGAISTRQLDALCFQLGETFDEEELAVAAASLADAQTGLIHFSTFLPWWISE</sequence>
<dbReference type="InterPro" id="IPR011992">
    <property type="entry name" value="EF-hand-dom_pair"/>
</dbReference>
<keyword evidence="6" id="KW-1185">Reference proteome</keyword>
<keyword evidence="2" id="KW-0472">Membrane</keyword>
<dbReference type="CDD" id="cd13999">
    <property type="entry name" value="STKc_MAP3K-like"/>
    <property type="match status" value="1"/>
</dbReference>
<dbReference type="EnsemblProtists" id="Phyra78868">
    <property type="protein sequence ID" value="Phyra78868"/>
    <property type="gene ID" value="Phyra78868"/>
</dbReference>
<protein>
    <recommendedName>
        <fullName evidence="4">Protein kinase domain-containing protein</fullName>
    </recommendedName>
</protein>
<accession>H3GQ40</accession>
<dbReference type="OMA" id="GYQMGNV"/>
<dbReference type="Gene3D" id="1.10.510.10">
    <property type="entry name" value="Transferase(Phosphotransferase) domain 1"/>
    <property type="match status" value="1"/>
</dbReference>
<dbReference type="Proteomes" id="UP000005238">
    <property type="component" value="Unassembled WGS sequence"/>
</dbReference>
<dbReference type="InterPro" id="IPR000719">
    <property type="entry name" value="Prot_kinase_dom"/>
</dbReference>
<dbReference type="InterPro" id="IPR008271">
    <property type="entry name" value="Ser/Thr_kinase_AS"/>
</dbReference>
<dbReference type="Gene3D" id="1.10.238.10">
    <property type="entry name" value="EF-hand"/>
    <property type="match status" value="1"/>
</dbReference>
<feature type="transmembrane region" description="Helical" evidence="2">
    <location>
        <begin position="560"/>
        <end position="583"/>
    </location>
</feature>
<proteinExistence type="predicted"/>
<evidence type="ECO:0000256" key="3">
    <source>
        <dbReference type="SAM" id="SignalP"/>
    </source>
</evidence>
<evidence type="ECO:0000259" key="4">
    <source>
        <dbReference type="PROSITE" id="PS50011"/>
    </source>
</evidence>
<dbReference type="AlphaFoldDB" id="H3GQ40"/>
<organism evidence="5 6">
    <name type="scientific">Phytophthora ramorum</name>
    <name type="common">Sudden oak death agent</name>
    <dbReference type="NCBI Taxonomy" id="164328"/>
    <lineage>
        <taxon>Eukaryota</taxon>
        <taxon>Sar</taxon>
        <taxon>Stramenopiles</taxon>
        <taxon>Oomycota</taxon>
        <taxon>Peronosporomycetes</taxon>
        <taxon>Peronosporales</taxon>
        <taxon>Peronosporaceae</taxon>
        <taxon>Phytophthora</taxon>
    </lineage>
</organism>
<evidence type="ECO:0000313" key="5">
    <source>
        <dbReference type="EnsemblProtists" id="Phyra78868"/>
    </source>
</evidence>
<dbReference type="InterPro" id="IPR011009">
    <property type="entry name" value="Kinase-like_dom_sf"/>
</dbReference>
<evidence type="ECO:0000313" key="6">
    <source>
        <dbReference type="Proteomes" id="UP000005238"/>
    </source>
</evidence>
<keyword evidence="3" id="KW-0732">Signal</keyword>
<feature type="domain" description="Protein kinase" evidence="4">
    <location>
        <begin position="517"/>
        <end position="798"/>
    </location>
</feature>
<dbReference type="EMBL" id="DS566032">
    <property type="status" value="NOT_ANNOTATED_CDS"/>
    <property type="molecule type" value="Genomic_DNA"/>
</dbReference>